<protein>
    <submittedName>
        <fullName evidence="7">Oligosaccharide flippase family protein</fullName>
    </submittedName>
</protein>
<feature type="transmembrane region" description="Helical" evidence="6">
    <location>
        <begin position="376"/>
        <end position="393"/>
    </location>
</feature>
<keyword evidence="4 6" id="KW-1133">Transmembrane helix</keyword>
<evidence type="ECO:0000256" key="1">
    <source>
        <dbReference type="ARBA" id="ARBA00004651"/>
    </source>
</evidence>
<dbReference type="EMBL" id="JAQIIO010000001">
    <property type="protein sequence ID" value="MDA5093067.1"/>
    <property type="molecule type" value="Genomic_DNA"/>
</dbReference>
<dbReference type="Pfam" id="PF01943">
    <property type="entry name" value="Polysacc_synt"/>
    <property type="match status" value="1"/>
</dbReference>
<comment type="subcellular location">
    <subcellularLocation>
        <location evidence="1">Cell membrane</location>
        <topology evidence="1">Multi-pass membrane protein</topology>
    </subcellularLocation>
</comment>
<gene>
    <name evidence="7" type="ORF">O2N63_03110</name>
</gene>
<dbReference type="PANTHER" id="PTHR30250">
    <property type="entry name" value="PST FAMILY PREDICTED COLANIC ACID TRANSPORTER"/>
    <property type="match status" value="1"/>
</dbReference>
<evidence type="ECO:0000313" key="8">
    <source>
        <dbReference type="Proteomes" id="UP001528040"/>
    </source>
</evidence>
<feature type="transmembrane region" description="Helical" evidence="6">
    <location>
        <begin position="225"/>
        <end position="248"/>
    </location>
</feature>
<proteinExistence type="predicted"/>
<feature type="transmembrane region" description="Helical" evidence="6">
    <location>
        <begin position="342"/>
        <end position="364"/>
    </location>
</feature>
<accession>A0ABT4VXU5</accession>
<name>A0ABT4VXU5_9RHOB</name>
<feature type="transmembrane region" description="Helical" evidence="6">
    <location>
        <begin position="158"/>
        <end position="178"/>
    </location>
</feature>
<feature type="transmembrane region" description="Helical" evidence="6">
    <location>
        <begin position="89"/>
        <end position="111"/>
    </location>
</feature>
<feature type="transmembrane region" description="Helical" evidence="6">
    <location>
        <begin position="184"/>
        <end position="204"/>
    </location>
</feature>
<evidence type="ECO:0000256" key="5">
    <source>
        <dbReference type="ARBA" id="ARBA00023136"/>
    </source>
</evidence>
<evidence type="ECO:0000256" key="6">
    <source>
        <dbReference type="SAM" id="Phobius"/>
    </source>
</evidence>
<dbReference type="PANTHER" id="PTHR30250:SF11">
    <property type="entry name" value="O-ANTIGEN TRANSPORTER-RELATED"/>
    <property type="match status" value="1"/>
</dbReference>
<keyword evidence="2" id="KW-1003">Cell membrane</keyword>
<evidence type="ECO:0000256" key="4">
    <source>
        <dbReference type="ARBA" id="ARBA00022989"/>
    </source>
</evidence>
<dbReference type="InterPro" id="IPR050833">
    <property type="entry name" value="Poly_Biosynth_Transport"/>
</dbReference>
<keyword evidence="8" id="KW-1185">Reference proteome</keyword>
<organism evidence="7 8">
    <name type="scientific">Aliiroseovarius salicola</name>
    <dbReference type="NCBI Taxonomy" id="3009082"/>
    <lineage>
        <taxon>Bacteria</taxon>
        <taxon>Pseudomonadati</taxon>
        <taxon>Pseudomonadota</taxon>
        <taxon>Alphaproteobacteria</taxon>
        <taxon>Rhodobacterales</taxon>
        <taxon>Paracoccaceae</taxon>
        <taxon>Aliiroseovarius</taxon>
    </lineage>
</organism>
<keyword evidence="5 6" id="KW-0472">Membrane</keyword>
<evidence type="ECO:0000256" key="2">
    <source>
        <dbReference type="ARBA" id="ARBA00022475"/>
    </source>
</evidence>
<dbReference type="RefSeq" id="WP_271052666.1">
    <property type="nucleotide sequence ID" value="NZ_JAQIIO010000001.1"/>
</dbReference>
<keyword evidence="3 6" id="KW-0812">Transmembrane</keyword>
<evidence type="ECO:0000313" key="7">
    <source>
        <dbReference type="EMBL" id="MDA5093067.1"/>
    </source>
</evidence>
<sequence length="444" mass="47085">MVMKNVHLRAALGVGGLKAITLPLTILLSVVLARVLGPESFGRYAFVMSIAIFLALPAGVGVNGLLVREVARAKADNDHALMSGLIRRTLLWVGTYSVLLWAAVAVFWIAGGELITGSADMSVLFALGVFPLLSLIAVQSGILQGLQRPVISQSTQLLFQPTFSILLVGLLVTFQGALSLNATYLLRIIAVAFALLAGIGLAYRRIPAEVWTALPKYEDKAWRQALLPFILIAATNTLNVEIGILVLGGLGAEIEVGALRVAQSGAQLLMFPLFISNMIMAPFAAGLVKTGDLAGLQSKVRRASFLTFFVSACAALPLILFAAPILGLIFGEAYAGIAELPLQVLALGFLFRVACGPNAMILSMAGHEQRALRGQIVTLVVSVTAVLFLSPMFGSTGAAAGISLGLAVGQIYLLMLCHEYLHFLPIGFWKSGLIANIQKRPARE</sequence>
<feature type="transmembrane region" description="Helical" evidence="6">
    <location>
        <begin position="123"/>
        <end position="146"/>
    </location>
</feature>
<comment type="caution">
    <text evidence="7">The sequence shown here is derived from an EMBL/GenBank/DDBJ whole genome shotgun (WGS) entry which is preliminary data.</text>
</comment>
<reference evidence="7 8" key="1">
    <citation type="submission" date="2023-01" db="EMBL/GenBank/DDBJ databases">
        <authorList>
            <person name="Yoon J.-W."/>
        </authorList>
    </citation>
    <scope>NUCLEOTIDE SEQUENCE [LARGE SCALE GENOMIC DNA]</scope>
    <source>
        <strain evidence="7 8">KMU-50</strain>
    </source>
</reference>
<feature type="transmembrane region" description="Helical" evidence="6">
    <location>
        <begin position="268"/>
        <end position="288"/>
    </location>
</feature>
<feature type="transmembrane region" description="Helical" evidence="6">
    <location>
        <begin position="43"/>
        <end position="68"/>
    </location>
</feature>
<dbReference type="InterPro" id="IPR002797">
    <property type="entry name" value="Polysacc_synth"/>
</dbReference>
<feature type="transmembrane region" description="Helical" evidence="6">
    <location>
        <begin position="308"/>
        <end position="330"/>
    </location>
</feature>
<dbReference type="Proteomes" id="UP001528040">
    <property type="component" value="Unassembled WGS sequence"/>
</dbReference>
<evidence type="ECO:0000256" key="3">
    <source>
        <dbReference type="ARBA" id="ARBA00022692"/>
    </source>
</evidence>